<evidence type="ECO:0000313" key="3">
    <source>
        <dbReference type="Proteomes" id="UP000499080"/>
    </source>
</evidence>
<evidence type="ECO:0000256" key="1">
    <source>
        <dbReference type="SAM" id="Phobius"/>
    </source>
</evidence>
<dbReference type="EMBL" id="BGPR01000149">
    <property type="protein sequence ID" value="GBL99435.1"/>
    <property type="molecule type" value="Genomic_DNA"/>
</dbReference>
<keyword evidence="1" id="KW-1133">Transmembrane helix</keyword>
<dbReference type="Proteomes" id="UP000499080">
    <property type="component" value="Unassembled WGS sequence"/>
</dbReference>
<sequence>MTRKKADENADCFIVNSALALAPTHPSVVIICDDIGLFVILMGIFTFHNIQNWLGNKKRSEDWGWERTISGLQLVKTLKPPVPDSILSKISNKGKKGCSGNCSCRKATLLPSVLCFHYWDNYNNRMIQEINSDEDDDDEPILPDHLVEASLSLHVEEDSDDLPKDIGP</sequence>
<gene>
    <name evidence="2" type="ORF">AVEN_68739_1</name>
</gene>
<dbReference type="AlphaFoldDB" id="A0A4Y2C6K7"/>
<reference evidence="2 3" key="1">
    <citation type="journal article" date="2019" name="Sci. Rep.">
        <title>Orb-weaving spider Araneus ventricosus genome elucidates the spidroin gene catalogue.</title>
        <authorList>
            <person name="Kono N."/>
            <person name="Nakamura H."/>
            <person name="Ohtoshi R."/>
            <person name="Moran D.A.P."/>
            <person name="Shinohara A."/>
            <person name="Yoshida Y."/>
            <person name="Fujiwara M."/>
            <person name="Mori M."/>
            <person name="Tomita M."/>
            <person name="Arakawa K."/>
        </authorList>
    </citation>
    <scope>NUCLEOTIDE SEQUENCE [LARGE SCALE GENOMIC DNA]</scope>
</reference>
<keyword evidence="1" id="KW-0812">Transmembrane</keyword>
<comment type="caution">
    <text evidence="2">The sequence shown here is derived from an EMBL/GenBank/DDBJ whole genome shotgun (WGS) entry which is preliminary data.</text>
</comment>
<keyword evidence="1" id="KW-0472">Membrane</keyword>
<accession>A0A4Y2C6K7</accession>
<organism evidence="2 3">
    <name type="scientific">Araneus ventricosus</name>
    <name type="common">Orbweaver spider</name>
    <name type="synonym">Epeira ventricosa</name>
    <dbReference type="NCBI Taxonomy" id="182803"/>
    <lineage>
        <taxon>Eukaryota</taxon>
        <taxon>Metazoa</taxon>
        <taxon>Ecdysozoa</taxon>
        <taxon>Arthropoda</taxon>
        <taxon>Chelicerata</taxon>
        <taxon>Arachnida</taxon>
        <taxon>Araneae</taxon>
        <taxon>Araneomorphae</taxon>
        <taxon>Entelegynae</taxon>
        <taxon>Araneoidea</taxon>
        <taxon>Araneidae</taxon>
        <taxon>Araneus</taxon>
    </lineage>
</organism>
<feature type="transmembrane region" description="Helical" evidence="1">
    <location>
        <begin position="28"/>
        <end position="50"/>
    </location>
</feature>
<protein>
    <submittedName>
        <fullName evidence="2">Uncharacterized protein</fullName>
    </submittedName>
</protein>
<name>A0A4Y2C6K7_ARAVE</name>
<keyword evidence="3" id="KW-1185">Reference proteome</keyword>
<proteinExistence type="predicted"/>
<evidence type="ECO:0000313" key="2">
    <source>
        <dbReference type="EMBL" id="GBL99435.1"/>
    </source>
</evidence>